<comment type="caution">
    <text evidence="1">The sequence shown here is derived from an EMBL/GenBank/DDBJ whole genome shotgun (WGS) entry which is preliminary data.</text>
</comment>
<gene>
    <name evidence="1" type="ORF">ACFFIA_26645</name>
</gene>
<evidence type="ECO:0008006" key="3">
    <source>
        <dbReference type="Google" id="ProtNLM"/>
    </source>
</evidence>
<dbReference type="Proteomes" id="UP001589867">
    <property type="component" value="Unassembled WGS sequence"/>
</dbReference>
<dbReference type="RefSeq" id="WP_377255250.1">
    <property type="nucleotide sequence ID" value="NZ_JBHLUH010000056.1"/>
</dbReference>
<accession>A0ABV6M9U5</accession>
<reference evidence="1 2" key="1">
    <citation type="submission" date="2024-09" db="EMBL/GenBank/DDBJ databases">
        <authorList>
            <person name="Sun Q."/>
            <person name="Mori K."/>
        </authorList>
    </citation>
    <scope>NUCLEOTIDE SEQUENCE [LARGE SCALE GENOMIC DNA]</scope>
    <source>
        <strain evidence="1 2">TBRC 3947</strain>
    </source>
</reference>
<organism evidence="1 2">
    <name type="scientific">Phytohabitans kaempferiae</name>
    <dbReference type="NCBI Taxonomy" id="1620943"/>
    <lineage>
        <taxon>Bacteria</taxon>
        <taxon>Bacillati</taxon>
        <taxon>Actinomycetota</taxon>
        <taxon>Actinomycetes</taxon>
        <taxon>Micromonosporales</taxon>
        <taxon>Micromonosporaceae</taxon>
    </lineage>
</organism>
<keyword evidence="2" id="KW-1185">Reference proteome</keyword>
<evidence type="ECO:0000313" key="2">
    <source>
        <dbReference type="Proteomes" id="UP001589867"/>
    </source>
</evidence>
<protein>
    <recommendedName>
        <fullName evidence="3">YCII-related domain-containing protein</fullName>
    </recommendedName>
</protein>
<name>A0ABV6M9U5_9ACTN</name>
<evidence type="ECO:0000313" key="1">
    <source>
        <dbReference type="EMBL" id="MFC0531227.1"/>
    </source>
</evidence>
<proteinExistence type="predicted"/>
<sequence>MVERWSVVTDAEALSQAGTPAQTLSAGDVTYVVGPLAMLVIVEAGDRPDGSAVQAFDRLALREPFPELVEAQLQNSGTPRLGFVRCGGGWRRRCID</sequence>
<dbReference type="EMBL" id="JBHLUH010000056">
    <property type="protein sequence ID" value="MFC0531227.1"/>
    <property type="molecule type" value="Genomic_DNA"/>
</dbReference>